<accession>A0A382ZMM4</accession>
<feature type="non-terminal residue" evidence="1">
    <location>
        <position position="28"/>
    </location>
</feature>
<sequence length="28" mass="3191">MEKTREIFANSKMPIVRRKAIILCVATA</sequence>
<proteinExistence type="predicted"/>
<protein>
    <submittedName>
        <fullName evidence="1">Uncharacterized protein</fullName>
    </submittedName>
</protein>
<organism evidence="1">
    <name type="scientific">marine metagenome</name>
    <dbReference type="NCBI Taxonomy" id="408172"/>
    <lineage>
        <taxon>unclassified sequences</taxon>
        <taxon>metagenomes</taxon>
        <taxon>ecological metagenomes</taxon>
    </lineage>
</organism>
<evidence type="ECO:0000313" key="1">
    <source>
        <dbReference type="EMBL" id="SVD95938.1"/>
    </source>
</evidence>
<reference evidence="1" key="1">
    <citation type="submission" date="2018-05" db="EMBL/GenBank/DDBJ databases">
        <authorList>
            <person name="Lanie J.A."/>
            <person name="Ng W.-L."/>
            <person name="Kazmierczak K.M."/>
            <person name="Andrzejewski T.M."/>
            <person name="Davidsen T.M."/>
            <person name="Wayne K.J."/>
            <person name="Tettelin H."/>
            <person name="Glass J.I."/>
            <person name="Rusch D."/>
            <person name="Podicherti R."/>
            <person name="Tsui H.-C.T."/>
            <person name="Winkler M.E."/>
        </authorList>
    </citation>
    <scope>NUCLEOTIDE SEQUENCE</scope>
</reference>
<gene>
    <name evidence="1" type="ORF">METZ01_LOCUS448792</name>
</gene>
<name>A0A382ZMM4_9ZZZZ</name>
<dbReference type="EMBL" id="UINC01184635">
    <property type="protein sequence ID" value="SVD95938.1"/>
    <property type="molecule type" value="Genomic_DNA"/>
</dbReference>
<dbReference type="AlphaFoldDB" id="A0A382ZMM4"/>